<feature type="transmembrane region" description="Helical" evidence="1">
    <location>
        <begin position="148"/>
        <end position="169"/>
    </location>
</feature>
<reference evidence="2 3" key="1">
    <citation type="submission" date="2018-06" db="EMBL/GenBank/DDBJ databases">
        <title>Genomic Encyclopedia of Archaeal and Bacterial Type Strains, Phase II (KMG-II): from individual species to whole genera.</title>
        <authorList>
            <person name="Goeker M."/>
        </authorList>
    </citation>
    <scope>NUCLEOTIDE SEQUENCE [LARGE SCALE GENOMIC DNA]</scope>
    <source>
        <strain evidence="2 3">ATCC BAA-1881</strain>
    </source>
</reference>
<evidence type="ECO:0000313" key="2">
    <source>
        <dbReference type="EMBL" id="PZW24898.1"/>
    </source>
</evidence>
<dbReference type="EMBL" id="QKUF01000020">
    <property type="protein sequence ID" value="PZW24898.1"/>
    <property type="molecule type" value="Genomic_DNA"/>
</dbReference>
<evidence type="ECO:0000256" key="1">
    <source>
        <dbReference type="SAM" id="Phobius"/>
    </source>
</evidence>
<dbReference type="RefSeq" id="WP_111324826.1">
    <property type="nucleotide sequence ID" value="NZ_BIFX01000001.1"/>
</dbReference>
<feature type="transmembrane region" description="Helical" evidence="1">
    <location>
        <begin position="21"/>
        <end position="41"/>
    </location>
</feature>
<sequence>MDEQQNEPFNEQKLVKEYLRSLTNNAMLFNLFAAFWAFMALPSTSGLLQLAIGIGLFSITIAFCLITYRVRHRLRPIPRTLLFPEGSQPEPPSLRKSYSSVFLLESLLVFVVLAVLLMEHQERFLLSAFGLISGLHFLPLGALYRLRVYYVSGITITLLASIIILLQLAGVQGELLLVLSLGIAAILWLTTLYALRLAGTIVQEIRSLLTDPEASPPLL</sequence>
<keyword evidence="3" id="KW-1185">Reference proteome</keyword>
<dbReference type="AlphaFoldDB" id="A0A326UAU8"/>
<accession>A0A326UAU8</accession>
<evidence type="ECO:0000313" key="3">
    <source>
        <dbReference type="Proteomes" id="UP000248806"/>
    </source>
</evidence>
<gene>
    <name evidence="2" type="ORF">EI42_04506</name>
</gene>
<keyword evidence="1" id="KW-1133">Transmembrane helix</keyword>
<feature type="transmembrane region" description="Helical" evidence="1">
    <location>
        <begin position="101"/>
        <end position="118"/>
    </location>
</feature>
<feature type="transmembrane region" description="Helical" evidence="1">
    <location>
        <begin position="175"/>
        <end position="195"/>
    </location>
</feature>
<name>A0A326UAU8_THEHA</name>
<keyword evidence="1" id="KW-0812">Transmembrane</keyword>
<feature type="transmembrane region" description="Helical" evidence="1">
    <location>
        <begin position="47"/>
        <end position="68"/>
    </location>
</feature>
<feature type="transmembrane region" description="Helical" evidence="1">
    <location>
        <begin position="124"/>
        <end position="141"/>
    </location>
</feature>
<dbReference type="Pfam" id="PF22765">
    <property type="entry name" value="DUF7010"/>
    <property type="match status" value="1"/>
</dbReference>
<dbReference type="InterPro" id="IPR053824">
    <property type="entry name" value="DUF7010"/>
</dbReference>
<proteinExistence type="predicted"/>
<organism evidence="2 3">
    <name type="scientific">Thermosporothrix hazakensis</name>
    <dbReference type="NCBI Taxonomy" id="644383"/>
    <lineage>
        <taxon>Bacteria</taxon>
        <taxon>Bacillati</taxon>
        <taxon>Chloroflexota</taxon>
        <taxon>Ktedonobacteria</taxon>
        <taxon>Ktedonobacterales</taxon>
        <taxon>Thermosporotrichaceae</taxon>
        <taxon>Thermosporothrix</taxon>
    </lineage>
</organism>
<protein>
    <submittedName>
        <fullName evidence="2">Uncharacterized protein</fullName>
    </submittedName>
</protein>
<keyword evidence="1" id="KW-0472">Membrane</keyword>
<dbReference type="Proteomes" id="UP000248806">
    <property type="component" value="Unassembled WGS sequence"/>
</dbReference>
<comment type="caution">
    <text evidence="2">The sequence shown here is derived from an EMBL/GenBank/DDBJ whole genome shotgun (WGS) entry which is preliminary data.</text>
</comment>